<comment type="caution">
    <text evidence="2">The sequence shown here is derived from an EMBL/GenBank/DDBJ whole genome shotgun (WGS) entry which is preliminary data.</text>
</comment>
<evidence type="ECO:0000256" key="1">
    <source>
        <dbReference type="SAM" id="MobiDB-lite"/>
    </source>
</evidence>
<gene>
    <name evidence="2" type="ORF">ACFQ5M_12360</name>
</gene>
<sequence>MDYFKQRRAYRKLREEQIDISMGQNALYRELLDYANDEGKLDAAFTLKNAALTALTGLSESGLRKARNELVEMGLLIYIPGRKNQQKPQYKIKPLYHTNWATKQQQSAPTQTPSSAPTRTPTSNATGSTKVLTSTRPLRDNNFKEMTKEMGPTQNEADLNQRFQKLWALYPRSAKYPETFASYQTAVFSGVTDAQIEAGILAYRREITAKGIGVGYITKSHNWFANQGWRDDYDATPNAALDNTAKSALKPTVEPIPKWFRTMSAVALN</sequence>
<keyword evidence="3" id="KW-1185">Reference proteome</keyword>
<dbReference type="EMBL" id="JBHTOP010000026">
    <property type="protein sequence ID" value="MFD1672894.1"/>
    <property type="molecule type" value="Genomic_DNA"/>
</dbReference>
<feature type="region of interest" description="Disordered" evidence="1">
    <location>
        <begin position="102"/>
        <end position="136"/>
    </location>
</feature>
<evidence type="ECO:0000313" key="2">
    <source>
        <dbReference type="EMBL" id="MFD1672894.1"/>
    </source>
</evidence>
<reference evidence="3" key="1">
    <citation type="journal article" date="2019" name="Int. J. Syst. Evol. Microbiol.">
        <title>The Global Catalogue of Microorganisms (GCM) 10K type strain sequencing project: providing services to taxonomists for standard genome sequencing and annotation.</title>
        <authorList>
            <consortium name="The Broad Institute Genomics Platform"/>
            <consortium name="The Broad Institute Genome Sequencing Center for Infectious Disease"/>
            <person name="Wu L."/>
            <person name="Ma J."/>
        </authorList>
    </citation>
    <scope>NUCLEOTIDE SEQUENCE [LARGE SCALE GENOMIC DNA]</scope>
    <source>
        <strain evidence="3">CCM 8896</strain>
    </source>
</reference>
<dbReference type="Proteomes" id="UP001597267">
    <property type="component" value="Unassembled WGS sequence"/>
</dbReference>
<proteinExistence type="predicted"/>
<name>A0ABW4JB10_9LACO</name>
<evidence type="ECO:0000313" key="3">
    <source>
        <dbReference type="Proteomes" id="UP001597267"/>
    </source>
</evidence>
<protein>
    <submittedName>
        <fullName evidence="2">DNA replication protein DnaD</fullName>
    </submittedName>
</protein>
<feature type="compositionally biased region" description="Low complexity" evidence="1">
    <location>
        <begin position="102"/>
        <end position="126"/>
    </location>
</feature>
<organism evidence="2 3">
    <name type="scientific">Agrilactobacillus yilanensis</name>
    <dbReference type="NCBI Taxonomy" id="2485997"/>
    <lineage>
        <taxon>Bacteria</taxon>
        <taxon>Bacillati</taxon>
        <taxon>Bacillota</taxon>
        <taxon>Bacilli</taxon>
        <taxon>Lactobacillales</taxon>
        <taxon>Lactobacillaceae</taxon>
        <taxon>Agrilactobacillus</taxon>
    </lineage>
</organism>
<accession>A0ABW4JB10</accession>
<dbReference type="RefSeq" id="WP_125712921.1">
    <property type="nucleotide sequence ID" value="NZ_JBHTOP010000026.1"/>
</dbReference>
<feature type="compositionally biased region" description="Polar residues" evidence="1">
    <location>
        <begin position="127"/>
        <end position="136"/>
    </location>
</feature>